<sequence length="530" mass="61254">MSNKRKNTMMVSDDLGLADINIPDIPKDIIFPDDLNKYLRDKVQYLTHENGMLYKNVSDLELQLKESTSKVSLLSEELEKSQNEPTKDNPLYVSHLASAKIVELSKQLRERNSELETYKTKLSKSQQYINELQQNTCAEKETDGPVPEKLKNELEEQIKILQEKLNNSNSKLCETRNSNSQLKANMKIANKLLQQEVGETFENLQIITNSNGNWRGRAQLICDLQQKNSELKEKLKSYEDKEKGSIPLVENSNSVTKWDKKLASLTQENYALQNTVHDLKRRLDAARARNKVIESESSALRAKCSAITEQNEHDRDMITSLTARVTHAQEIQNEALRQKQLIIQELEMKNKSLHLEAAKQECKVNNLNVQIDEQRREITTLRSRCKNHPLDHQKVNPSKEVSMQYLETERLRLLELMKITNDKLDLERNAQSEVRMKYLAEKQKVAKLEARVARLQLEKNCEKMSVYSSKSSLSSLGTVSDDKLQLAEETIKVLQTRLDIERQDHKNNINEFSKILSNYGFVENKDKEEL</sequence>
<dbReference type="GO" id="GO:1905515">
    <property type="term" value="P:non-motile cilium assembly"/>
    <property type="evidence" value="ECO:0007669"/>
    <property type="project" value="TreeGrafter"/>
</dbReference>
<name>A0A5N4AH90_PHOPY</name>
<feature type="coiled-coil region" evidence="1">
    <location>
        <begin position="438"/>
        <end position="504"/>
    </location>
</feature>
<dbReference type="InParanoid" id="A0A5N4AH90"/>
<accession>A0A5N4AH90</accession>
<dbReference type="PANTHER" id="PTHR31935">
    <property type="entry name" value="COILED-COIL DOMAIN-CONTAINING PROTEIN 13"/>
    <property type="match status" value="1"/>
</dbReference>
<keyword evidence="3" id="KW-1185">Reference proteome</keyword>
<protein>
    <recommendedName>
        <fullName evidence="4">Coiled-coil domain-containing protein 13</fullName>
    </recommendedName>
</protein>
<dbReference type="InterPro" id="IPR038929">
    <property type="entry name" value="CCDC13"/>
</dbReference>
<dbReference type="GO" id="GO:0031122">
    <property type="term" value="P:cytoplasmic microtubule organization"/>
    <property type="evidence" value="ECO:0007669"/>
    <property type="project" value="TreeGrafter"/>
</dbReference>
<dbReference type="FunCoup" id="A0A5N4AH90">
    <property type="interactions" value="9"/>
</dbReference>
<keyword evidence="1" id="KW-0175">Coiled coil</keyword>
<organism evidence="2 3">
    <name type="scientific">Photinus pyralis</name>
    <name type="common">Common eastern firefly</name>
    <name type="synonym">Lampyris pyralis</name>
    <dbReference type="NCBI Taxonomy" id="7054"/>
    <lineage>
        <taxon>Eukaryota</taxon>
        <taxon>Metazoa</taxon>
        <taxon>Ecdysozoa</taxon>
        <taxon>Arthropoda</taxon>
        <taxon>Hexapoda</taxon>
        <taxon>Insecta</taxon>
        <taxon>Pterygota</taxon>
        <taxon>Neoptera</taxon>
        <taxon>Endopterygota</taxon>
        <taxon>Coleoptera</taxon>
        <taxon>Polyphaga</taxon>
        <taxon>Elateriformia</taxon>
        <taxon>Elateroidea</taxon>
        <taxon>Lampyridae</taxon>
        <taxon>Lampyrinae</taxon>
        <taxon>Photinus</taxon>
    </lineage>
</organism>
<evidence type="ECO:0008006" key="4">
    <source>
        <dbReference type="Google" id="ProtNLM"/>
    </source>
</evidence>
<dbReference type="PANTHER" id="PTHR31935:SF1">
    <property type="entry name" value="COILED-COIL DOMAIN-CONTAINING PROTEIN 13"/>
    <property type="match status" value="1"/>
</dbReference>
<dbReference type="EMBL" id="VVIM01000007">
    <property type="protein sequence ID" value="KAB0796712.1"/>
    <property type="molecule type" value="Genomic_DNA"/>
</dbReference>
<gene>
    <name evidence="2" type="ORF">PPYR_10773</name>
</gene>
<dbReference type="GO" id="GO:0034451">
    <property type="term" value="C:centriolar satellite"/>
    <property type="evidence" value="ECO:0007669"/>
    <property type="project" value="TreeGrafter"/>
</dbReference>
<evidence type="ECO:0000313" key="3">
    <source>
        <dbReference type="Proteomes" id="UP000327044"/>
    </source>
</evidence>
<feature type="coiled-coil region" evidence="1">
    <location>
        <begin position="336"/>
        <end position="384"/>
    </location>
</feature>
<dbReference type="AlphaFoldDB" id="A0A5N4AH90"/>
<proteinExistence type="predicted"/>
<evidence type="ECO:0000256" key="1">
    <source>
        <dbReference type="SAM" id="Coils"/>
    </source>
</evidence>
<dbReference type="Proteomes" id="UP000327044">
    <property type="component" value="Unassembled WGS sequence"/>
</dbReference>
<evidence type="ECO:0000313" key="2">
    <source>
        <dbReference type="EMBL" id="KAB0796712.1"/>
    </source>
</evidence>
<feature type="coiled-coil region" evidence="1">
    <location>
        <begin position="221"/>
        <end position="303"/>
    </location>
</feature>
<comment type="caution">
    <text evidence="2">The sequence shown here is derived from an EMBL/GenBank/DDBJ whole genome shotgun (WGS) entry which is preliminary data.</text>
</comment>
<feature type="coiled-coil region" evidence="1">
    <location>
        <begin position="57"/>
        <end position="171"/>
    </location>
</feature>
<reference evidence="2 3" key="1">
    <citation type="journal article" date="2018" name="Elife">
        <title>Firefly genomes illuminate parallel origins of bioluminescence in beetles.</title>
        <authorList>
            <person name="Fallon T.R."/>
            <person name="Lower S.E."/>
            <person name="Chang C.H."/>
            <person name="Bessho-Uehara M."/>
            <person name="Martin G.J."/>
            <person name="Bewick A.J."/>
            <person name="Behringer M."/>
            <person name="Debat H.J."/>
            <person name="Wong I."/>
            <person name="Day J.C."/>
            <person name="Suvorov A."/>
            <person name="Silva C.J."/>
            <person name="Stanger-Hall K.F."/>
            <person name="Hall D.W."/>
            <person name="Schmitz R.J."/>
            <person name="Nelson D.R."/>
            <person name="Lewis S.M."/>
            <person name="Shigenobu S."/>
            <person name="Bybee S.M."/>
            <person name="Larracuente A.M."/>
            <person name="Oba Y."/>
            <person name="Weng J.K."/>
        </authorList>
    </citation>
    <scope>NUCLEOTIDE SEQUENCE [LARGE SCALE GENOMIC DNA]</scope>
    <source>
        <strain evidence="2">1611_PpyrPB1</strain>
        <tissue evidence="2">Whole body</tissue>
    </source>
</reference>